<protein>
    <submittedName>
        <fullName evidence="2">Uncharacterized protein</fullName>
    </submittedName>
</protein>
<feature type="compositionally biased region" description="Basic residues" evidence="1">
    <location>
        <begin position="34"/>
        <end position="46"/>
    </location>
</feature>
<dbReference type="HOGENOM" id="CLU_1335885_0_0_11"/>
<dbReference type="Proteomes" id="UP000000657">
    <property type="component" value="Chromosome"/>
</dbReference>
<dbReference type="AlphaFoldDB" id="Q0RI33"/>
<dbReference type="KEGG" id="fal:FRAAL4197"/>
<name>Q0RI33_FRAAA</name>
<sequence length="205" mass="22413">MAVGRCGRGRRGRPDVGVVGDVGLAAGGAGAVPRNRRPRCPHRDHRPARADAPTTSNRDTQEYPAARPEETASERGRRVIEILCVHGARLGFDVAREYPVPGGRLDVVWLAAQGCAIPRFERPLPVVGFEVESGHRTRKYIKGDYLNLADLGAGLGVIVLLGDGEKVAATRRFAETFIDRPGPRILVWSEQDVYRLPPTSPRHRS</sequence>
<accession>Q0RI33</accession>
<evidence type="ECO:0000313" key="2">
    <source>
        <dbReference type="EMBL" id="CAJ62839.1"/>
    </source>
</evidence>
<evidence type="ECO:0000256" key="1">
    <source>
        <dbReference type="SAM" id="MobiDB-lite"/>
    </source>
</evidence>
<organism evidence="2 3">
    <name type="scientific">Frankia alni (strain DSM 45986 / CECT 9034 / ACN14a)</name>
    <dbReference type="NCBI Taxonomy" id="326424"/>
    <lineage>
        <taxon>Bacteria</taxon>
        <taxon>Bacillati</taxon>
        <taxon>Actinomycetota</taxon>
        <taxon>Actinomycetes</taxon>
        <taxon>Frankiales</taxon>
        <taxon>Frankiaceae</taxon>
        <taxon>Frankia</taxon>
    </lineage>
</organism>
<reference evidence="2 3" key="1">
    <citation type="journal article" date="2007" name="Genome Res.">
        <title>Genome characteristics of facultatively symbiotic Frankia sp. strains reflect host range and host plant biogeography.</title>
        <authorList>
            <person name="Normand P."/>
            <person name="Lapierre P."/>
            <person name="Tisa L.S."/>
            <person name="Gogarten J.P."/>
            <person name="Alloisio N."/>
            <person name="Bagnarol E."/>
            <person name="Bassi C.A."/>
            <person name="Berry A.M."/>
            <person name="Bickhart D.M."/>
            <person name="Choisne N."/>
            <person name="Couloux A."/>
            <person name="Cournoyer B."/>
            <person name="Cruveiller S."/>
            <person name="Daubin V."/>
            <person name="Demange N."/>
            <person name="Francino M.P."/>
            <person name="Goltsman E."/>
            <person name="Huang Y."/>
            <person name="Kopp O.R."/>
            <person name="Labarre L."/>
            <person name="Lapidus A."/>
            <person name="Lavire C."/>
            <person name="Marechal J."/>
            <person name="Martinez M."/>
            <person name="Mastronunzio J.E."/>
            <person name="Mullin B.C."/>
            <person name="Niemann J."/>
            <person name="Pujic P."/>
            <person name="Rawnsley T."/>
            <person name="Rouy Z."/>
            <person name="Schenowitz C."/>
            <person name="Sellstedt A."/>
            <person name="Tavares F."/>
            <person name="Tomkins J.P."/>
            <person name="Vallenet D."/>
            <person name="Valverde C."/>
            <person name="Wall L.G."/>
            <person name="Wang Y."/>
            <person name="Medigue C."/>
            <person name="Benson D.R."/>
        </authorList>
    </citation>
    <scope>NUCLEOTIDE SEQUENCE [LARGE SCALE GENOMIC DNA]</scope>
    <source>
        <strain evidence="3">DSM 45986 / CECT 9034 / ACN14a</strain>
    </source>
</reference>
<feature type="compositionally biased region" description="Low complexity" evidence="1">
    <location>
        <begin position="15"/>
        <end position="24"/>
    </location>
</feature>
<gene>
    <name evidence="2" type="ordered locus">FRAAL4197</name>
</gene>
<keyword evidence="3" id="KW-1185">Reference proteome</keyword>
<proteinExistence type="predicted"/>
<dbReference type="EMBL" id="CT573213">
    <property type="protein sequence ID" value="CAJ62839.1"/>
    <property type="molecule type" value="Genomic_DNA"/>
</dbReference>
<feature type="region of interest" description="Disordered" evidence="1">
    <location>
        <begin position="1"/>
        <end position="74"/>
    </location>
</feature>
<evidence type="ECO:0000313" key="3">
    <source>
        <dbReference type="Proteomes" id="UP000000657"/>
    </source>
</evidence>